<dbReference type="Proteomes" id="UP000466554">
    <property type="component" value="Chromosome"/>
</dbReference>
<accession>A0A375YN81</accession>
<comment type="similarity">
    <text evidence="1 4">Belongs to the type-B carboxylesterase/lipase family.</text>
</comment>
<dbReference type="PROSITE" id="PS00941">
    <property type="entry name" value="CARBOXYLESTERASE_B_2"/>
    <property type="match status" value="1"/>
</dbReference>
<reference evidence="7 8" key="1">
    <citation type="submission" date="2018-05" db="EMBL/GenBank/DDBJ databases">
        <authorList>
            <consortium name="IHU Genomes"/>
        </authorList>
    </citation>
    <scope>NUCLEOTIDE SEQUENCE [LARGE SCALE GENOMIC DNA]</scope>
    <source>
        <strain evidence="7 8">P7335</strain>
    </source>
</reference>
<name>A0A375YN81_MYCPF</name>
<evidence type="ECO:0000313" key="9">
    <source>
        <dbReference type="Proteomes" id="UP000466554"/>
    </source>
</evidence>
<dbReference type="EC" id="3.1.1.-" evidence="4"/>
<proteinExistence type="inferred from homology"/>
<dbReference type="Pfam" id="PF00135">
    <property type="entry name" value="COesterase"/>
    <property type="match status" value="1"/>
</dbReference>
<dbReference type="InterPro" id="IPR029058">
    <property type="entry name" value="AB_hydrolase_fold"/>
</dbReference>
<dbReference type="GO" id="GO:0016787">
    <property type="term" value="F:hydrolase activity"/>
    <property type="evidence" value="ECO:0007669"/>
    <property type="project" value="UniProtKB-KW"/>
</dbReference>
<comment type="similarity">
    <text evidence="2">Belongs to the 'GDXG' lipolytic enzyme family.</text>
</comment>
<dbReference type="AlphaFoldDB" id="A0A375YN81"/>
<dbReference type="Proteomes" id="UP000252008">
    <property type="component" value="Unassembled WGS sequence"/>
</dbReference>
<evidence type="ECO:0000256" key="3">
    <source>
        <dbReference type="ARBA" id="ARBA00022801"/>
    </source>
</evidence>
<dbReference type="RefSeq" id="WP_083144426.1">
    <property type="nucleotide sequence ID" value="NZ_AP022598.1"/>
</dbReference>
<feature type="domain" description="Carboxylesterase type B" evidence="5">
    <location>
        <begin position="7"/>
        <end position="495"/>
    </location>
</feature>
<evidence type="ECO:0000256" key="1">
    <source>
        <dbReference type="ARBA" id="ARBA00005964"/>
    </source>
</evidence>
<sequence>MHEHTVRVKIASGTVEGFTRDGVNRWRSIPYARPPVGPLRLRAPQPVQPWPGVRYCHGYGACSPQQRMYTILAPGKYQPMSEDCLTLNVVAPVGAETRGAGDPLPVMVFIHGGGYLLGSSATPIYDGASLARKGCVYVSVNYRLGALGCLDLSSLSTEGIRIDDNLFLRDLVMALRWVRENISAFGGDADNVTIFGESAGAHAVATLMATPEAKGLFAQAISQSPAAGMISDVDTAAEYATRFARRLGASGSDAAQALMAARPAELVDALDQVILDGQRDMLGAFAIGPTYGTEYLPQDPIEAMREGTAHRVPLIVGTNADEGRLFTRFLKLLPTNQAAIEKLLAAVDPEARQQILAAYPGYPAADACVRFGGDFIFGSAVWQMAHGHSAHAPTYVYRYDYATAALRLSGMGATHATELLAVFDVYRSRFGRLLAAGLDSRSAKKVTDDVQGRWLSFAERAVPGPDWPQYTREERPVLVLDRRRRVELDPHSERRRAWEGFFLAHR</sequence>
<reference evidence="6 9" key="2">
    <citation type="journal article" date="2019" name="Emerg. Microbes Infect.">
        <title>Comprehensive subspecies identification of 175 nontuberculous mycobacteria species based on 7547 genomic profiles.</title>
        <authorList>
            <person name="Matsumoto Y."/>
            <person name="Kinjo T."/>
            <person name="Motooka D."/>
            <person name="Nabeya D."/>
            <person name="Jung N."/>
            <person name="Uechi K."/>
            <person name="Horii T."/>
            <person name="Iida T."/>
            <person name="Fujita J."/>
            <person name="Nakamura S."/>
        </authorList>
    </citation>
    <scope>NUCLEOTIDE SEQUENCE [LARGE SCALE GENOMIC DNA]</scope>
    <source>
        <strain evidence="6 9">JCM 6367</strain>
    </source>
</reference>
<dbReference type="InterPro" id="IPR019826">
    <property type="entry name" value="Carboxylesterase_B_AS"/>
</dbReference>
<evidence type="ECO:0000259" key="5">
    <source>
        <dbReference type="Pfam" id="PF00135"/>
    </source>
</evidence>
<keyword evidence="8" id="KW-1185">Reference proteome</keyword>
<dbReference type="Gene3D" id="3.40.50.1820">
    <property type="entry name" value="alpha/beta hydrolase"/>
    <property type="match status" value="1"/>
</dbReference>
<organism evidence="7 8">
    <name type="scientific">Mycolicibacterium parafortuitum</name>
    <name type="common">Mycobacterium parafortuitum</name>
    <dbReference type="NCBI Taxonomy" id="39692"/>
    <lineage>
        <taxon>Bacteria</taxon>
        <taxon>Bacillati</taxon>
        <taxon>Actinomycetota</taxon>
        <taxon>Actinomycetes</taxon>
        <taxon>Mycobacteriales</taxon>
        <taxon>Mycobacteriaceae</taxon>
        <taxon>Mycolicibacterium</taxon>
    </lineage>
</organism>
<dbReference type="InterPro" id="IPR019819">
    <property type="entry name" value="Carboxylesterase_B_CS"/>
</dbReference>
<protein>
    <recommendedName>
        <fullName evidence="4">Carboxylic ester hydrolase</fullName>
        <ecNumber evidence="4">3.1.1.-</ecNumber>
    </recommendedName>
</protein>
<dbReference type="InterPro" id="IPR002018">
    <property type="entry name" value="CarbesteraseB"/>
</dbReference>
<evidence type="ECO:0000256" key="4">
    <source>
        <dbReference type="RuleBase" id="RU361235"/>
    </source>
</evidence>
<keyword evidence="3 4" id="KW-0378">Hydrolase</keyword>
<evidence type="ECO:0000256" key="2">
    <source>
        <dbReference type="ARBA" id="ARBA00010515"/>
    </source>
</evidence>
<evidence type="ECO:0000313" key="6">
    <source>
        <dbReference type="EMBL" id="BBY76906.1"/>
    </source>
</evidence>
<dbReference type="EMBL" id="AP022598">
    <property type="protein sequence ID" value="BBY76906.1"/>
    <property type="molecule type" value="Genomic_DNA"/>
</dbReference>
<evidence type="ECO:0000313" key="7">
    <source>
        <dbReference type="EMBL" id="SRX82596.1"/>
    </source>
</evidence>
<dbReference type="EMBL" id="UEGS01000001">
    <property type="protein sequence ID" value="SRX82596.1"/>
    <property type="molecule type" value="Genomic_DNA"/>
</dbReference>
<gene>
    <name evidence="6" type="primary">lipT</name>
    <name evidence="7" type="ORF">MPP7335_04361</name>
    <name evidence="6" type="ORF">MPRF_38050</name>
</gene>
<dbReference type="SUPFAM" id="SSF53474">
    <property type="entry name" value="alpha/beta-Hydrolases"/>
    <property type="match status" value="1"/>
</dbReference>
<dbReference type="PROSITE" id="PS00122">
    <property type="entry name" value="CARBOXYLESTERASE_B_1"/>
    <property type="match status" value="1"/>
</dbReference>
<dbReference type="InterPro" id="IPR002168">
    <property type="entry name" value="Lipase_GDXG_HIS_AS"/>
</dbReference>
<evidence type="ECO:0000313" key="8">
    <source>
        <dbReference type="Proteomes" id="UP000252008"/>
    </source>
</evidence>
<dbReference type="STRING" id="39692.BST38_16500"/>
<dbReference type="PANTHER" id="PTHR11559">
    <property type="entry name" value="CARBOXYLESTERASE"/>
    <property type="match status" value="1"/>
</dbReference>
<dbReference type="PROSITE" id="PS01173">
    <property type="entry name" value="LIPASE_GDXG_HIS"/>
    <property type="match status" value="1"/>
</dbReference>
<dbReference type="InterPro" id="IPR050309">
    <property type="entry name" value="Type-B_Carboxylest/Lipase"/>
</dbReference>
<reference evidence="6" key="3">
    <citation type="submission" date="2020-02" db="EMBL/GenBank/DDBJ databases">
        <authorList>
            <person name="Matsumoto Y."/>
            <person name="Motooka D."/>
            <person name="Nakamura S."/>
        </authorList>
    </citation>
    <scope>NUCLEOTIDE SEQUENCE</scope>
    <source>
        <strain evidence="6">JCM 6367</strain>
    </source>
</reference>